<evidence type="ECO:0000313" key="12">
    <source>
        <dbReference type="EMBL" id="RXV64110.1"/>
    </source>
</evidence>
<evidence type="ECO:0000256" key="2">
    <source>
        <dbReference type="ARBA" id="ARBA00022490"/>
    </source>
</evidence>
<evidence type="ECO:0000256" key="5">
    <source>
        <dbReference type="ARBA" id="ARBA00022908"/>
    </source>
</evidence>
<evidence type="ECO:0000313" key="13">
    <source>
        <dbReference type="Proteomes" id="UP000289650"/>
    </source>
</evidence>
<evidence type="ECO:0000256" key="6">
    <source>
        <dbReference type="ARBA" id="ARBA00023125"/>
    </source>
</evidence>
<accession>A0A4Q2A6A3</accession>
<dbReference type="Pfam" id="PF00589">
    <property type="entry name" value="Phage_integrase"/>
    <property type="match status" value="1"/>
</dbReference>
<comment type="subcellular location">
    <subcellularLocation>
        <location evidence="1">Cytoplasm</location>
    </subcellularLocation>
</comment>
<feature type="domain" description="Tyr recombinase" evidence="10">
    <location>
        <begin position="364"/>
        <end position="604"/>
    </location>
</feature>
<organism evidence="12 13">
    <name type="scientific">Burkholderia stabilis</name>
    <dbReference type="NCBI Taxonomy" id="95485"/>
    <lineage>
        <taxon>Bacteria</taxon>
        <taxon>Pseudomonadati</taxon>
        <taxon>Pseudomonadota</taxon>
        <taxon>Betaproteobacteria</taxon>
        <taxon>Burkholderiales</taxon>
        <taxon>Burkholderiaceae</taxon>
        <taxon>Burkholderia</taxon>
        <taxon>Burkholderia cepacia complex</taxon>
    </lineage>
</organism>
<dbReference type="Gene3D" id="1.10.150.130">
    <property type="match status" value="1"/>
</dbReference>
<keyword evidence="7" id="KW-0233">DNA recombination</keyword>
<keyword evidence="4" id="KW-0159">Chromosome partition</keyword>
<dbReference type="RefSeq" id="WP_129518698.1">
    <property type="nucleotide sequence ID" value="NZ_QWEX01000005.1"/>
</dbReference>
<dbReference type="GO" id="GO:0005737">
    <property type="term" value="C:cytoplasm"/>
    <property type="evidence" value="ECO:0007669"/>
    <property type="project" value="UniProtKB-SubCell"/>
</dbReference>
<evidence type="ECO:0000256" key="1">
    <source>
        <dbReference type="ARBA" id="ARBA00004496"/>
    </source>
</evidence>
<protein>
    <submittedName>
        <fullName evidence="12">Integrase</fullName>
    </submittedName>
</protein>
<dbReference type="PANTHER" id="PTHR30349:SF77">
    <property type="entry name" value="TYROSINE RECOMBINASE XERC"/>
    <property type="match status" value="1"/>
</dbReference>
<evidence type="ECO:0000256" key="8">
    <source>
        <dbReference type="ARBA" id="ARBA00023306"/>
    </source>
</evidence>
<dbReference type="Gene3D" id="1.10.443.10">
    <property type="entry name" value="Intergrase catalytic core"/>
    <property type="match status" value="1"/>
</dbReference>
<evidence type="ECO:0000259" key="10">
    <source>
        <dbReference type="PROSITE" id="PS51898"/>
    </source>
</evidence>
<dbReference type="GO" id="GO:0006310">
    <property type="term" value="P:DNA recombination"/>
    <property type="evidence" value="ECO:0007669"/>
    <property type="project" value="UniProtKB-KW"/>
</dbReference>
<comment type="caution">
    <text evidence="12">The sequence shown here is derived from an EMBL/GenBank/DDBJ whole genome shotgun (WGS) entry which is preliminary data.</text>
</comment>
<feature type="domain" description="Core-binding (CB)" evidence="11">
    <location>
        <begin position="234"/>
        <end position="338"/>
    </location>
</feature>
<gene>
    <name evidence="12" type="ORF">D1006_40605</name>
</gene>
<dbReference type="InterPro" id="IPR044068">
    <property type="entry name" value="CB"/>
</dbReference>
<dbReference type="GO" id="GO:0015074">
    <property type="term" value="P:DNA integration"/>
    <property type="evidence" value="ECO:0007669"/>
    <property type="project" value="UniProtKB-KW"/>
</dbReference>
<evidence type="ECO:0000256" key="3">
    <source>
        <dbReference type="ARBA" id="ARBA00022618"/>
    </source>
</evidence>
<name>A0A4Q2A6A3_9BURK</name>
<dbReference type="PROSITE" id="PS51898">
    <property type="entry name" value="TYR_RECOMBINASE"/>
    <property type="match status" value="1"/>
</dbReference>
<dbReference type="InterPro" id="IPR050090">
    <property type="entry name" value="Tyrosine_recombinase_XerCD"/>
</dbReference>
<dbReference type="InterPro" id="IPR013762">
    <property type="entry name" value="Integrase-like_cat_sf"/>
</dbReference>
<dbReference type="GO" id="GO:0007059">
    <property type="term" value="P:chromosome segregation"/>
    <property type="evidence" value="ECO:0007669"/>
    <property type="project" value="UniProtKB-KW"/>
</dbReference>
<evidence type="ECO:0000256" key="9">
    <source>
        <dbReference type="PROSITE-ProRule" id="PRU01248"/>
    </source>
</evidence>
<dbReference type="Pfam" id="PF12482">
    <property type="entry name" value="DUF3701"/>
    <property type="match status" value="1"/>
</dbReference>
<dbReference type="PROSITE" id="PS51900">
    <property type="entry name" value="CB"/>
    <property type="match status" value="1"/>
</dbReference>
<dbReference type="Proteomes" id="UP000289650">
    <property type="component" value="Unassembled WGS sequence"/>
</dbReference>
<dbReference type="EMBL" id="QWEX01000005">
    <property type="protein sequence ID" value="RXV64110.1"/>
    <property type="molecule type" value="Genomic_DNA"/>
</dbReference>
<dbReference type="SUPFAM" id="SSF56349">
    <property type="entry name" value="DNA breaking-rejoining enzymes"/>
    <property type="match status" value="1"/>
</dbReference>
<dbReference type="AlphaFoldDB" id="A0A4Q2A6A3"/>
<dbReference type="GO" id="GO:0051301">
    <property type="term" value="P:cell division"/>
    <property type="evidence" value="ECO:0007669"/>
    <property type="project" value="UniProtKB-KW"/>
</dbReference>
<dbReference type="InterPro" id="IPR022169">
    <property type="entry name" value="DUF3701"/>
</dbReference>
<proteinExistence type="predicted"/>
<evidence type="ECO:0000259" key="11">
    <source>
        <dbReference type="PROSITE" id="PS51900"/>
    </source>
</evidence>
<evidence type="ECO:0000256" key="4">
    <source>
        <dbReference type="ARBA" id="ARBA00022829"/>
    </source>
</evidence>
<keyword evidence="5" id="KW-0229">DNA integration</keyword>
<keyword evidence="8" id="KW-0131">Cell cycle</keyword>
<dbReference type="InterPro" id="IPR011010">
    <property type="entry name" value="DNA_brk_join_enz"/>
</dbReference>
<dbReference type="PANTHER" id="PTHR30349">
    <property type="entry name" value="PHAGE INTEGRASE-RELATED"/>
    <property type="match status" value="1"/>
</dbReference>
<dbReference type="OrthoDB" id="8610787at2"/>
<evidence type="ECO:0000256" key="7">
    <source>
        <dbReference type="ARBA" id="ARBA00023172"/>
    </source>
</evidence>
<sequence length="617" mass="67458">MANRPQQLAQMPLRSYSRTEFTALRARVKGLPIETIERLYFDRDADEPVDVAQLLRTMRDDLVAAALRDGSPVLKSHLQAAIEKYGEPRLTPVSLQLIEQVAAQWAIALPQGDHPVGRWFRPLVAARLEGEGIRTLGELVAFVNRRGGQWWRSVPRIGVGRARVLAAWLRRHASSIGAAVEVDVDAGDALAPTAASVTASAGQLAPLERLTLPVELSGADGANRAPVFAYLGAAHDLDAVRAYLHRYDDRPATQRVYRKELERLVLWCVAERGVALSSMRVEDGEAYKAFLAAPGERFTGPPVARTSRQWRPFAPGGLSPESQRYAVRAIRAAFAWLVAVRYLAGNPWAAVSDPSVIKRVRKLQVERALPLNLWTRVRAMLAERSELQGPSGPRWRAARALLLLMGDGGLRIAEAAAVTRAALVWMPAEDDTPASWLLEVIGKGNKQRYVPVSDECVDALRAHWRDRGQDLDAAAATEPPGLPLVAPLVIPPTPRAREKFGEPLDTTEAVAGSATGAGYSVRGARGLTQWAITQLLEVMEDLTEPERRKLASTSPHAFRHTVGTQMLAAGVALEVVQRTLGHASLGTTSIYVSPEEARMRREAAKYHARLVPSESGR</sequence>
<keyword evidence="3" id="KW-0132">Cell division</keyword>
<dbReference type="GO" id="GO:0003677">
    <property type="term" value="F:DNA binding"/>
    <property type="evidence" value="ECO:0007669"/>
    <property type="project" value="UniProtKB-UniRule"/>
</dbReference>
<dbReference type="InterPro" id="IPR010998">
    <property type="entry name" value="Integrase_recombinase_N"/>
</dbReference>
<reference evidence="12 13" key="1">
    <citation type="submission" date="2018-08" db="EMBL/GenBank/DDBJ databases">
        <title>Mountain-cultivated ginseng endophyte, Burkholderia stabilis and its activity against ginseng root rot disease.</title>
        <authorList>
            <person name="Tapan Kumar M."/>
            <person name="Bae H."/>
            <person name="Shanmugam G."/>
            <person name="Jeon J."/>
        </authorList>
    </citation>
    <scope>NUCLEOTIDE SEQUENCE [LARGE SCALE GENOMIC DNA]</scope>
    <source>
        <strain evidence="12 13">EB159</strain>
    </source>
</reference>
<dbReference type="InterPro" id="IPR002104">
    <property type="entry name" value="Integrase_catalytic"/>
</dbReference>
<keyword evidence="6 9" id="KW-0238">DNA-binding</keyword>
<keyword evidence="2" id="KW-0963">Cytoplasm</keyword>